<dbReference type="AlphaFoldDB" id="A0A6N9TXJ1"/>
<evidence type="ECO:0000256" key="2">
    <source>
        <dbReference type="ARBA" id="ARBA00022475"/>
    </source>
</evidence>
<evidence type="ECO:0000256" key="3">
    <source>
        <dbReference type="ARBA" id="ARBA00022692"/>
    </source>
</evidence>
<proteinExistence type="predicted"/>
<comment type="caution">
    <text evidence="6">The sequence shown here is derived from an EMBL/GenBank/DDBJ whole genome shotgun (WGS) entry which is preliminary data.</text>
</comment>
<evidence type="ECO:0000256" key="1">
    <source>
        <dbReference type="ARBA" id="ARBA00004141"/>
    </source>
</evidence>
<keyword evidence="7" id="KW-1185">Reference proteome</keyword>
<organism evidence="6 7">
    <name type="scientific">Dissulfurirhabdus thermomarina</name>
    <dbReference type="NCBI Taxonomy" id="1765737"/>
    <lineage>
        <taxon>Bacteria</taxon>
        <taxon>Deltaproteobacteria</taxon>
        <taxon>Dissulfurirhabdaceae</taxon>
        <taxon>Dissulfurirhabdus</taxon>
    </lineage>
</organism>
<dbReference type="InterPro" id="IPR003339">
    <property type="entry name" value="ABC/ECF_trnsptr_transmembrane"/>
</dbReference>
<dbReference type="PANTHER" id="PTHR34857">
    <property type="entry name" value="SLL0384 PROTEIN"/>
    <property type="match status" value="1"/>
</dbReference>
<keyword evidence="2" id="KW-1003">Cell membrane</keyword>
<reference evidence="6 7" key="1">
    <citation type="submission" date="2020-02" db="EMBL/GenBank/DDBJ databases">
        <title>Comparative genomics of sulfur disproportionating microorganisms.</title>
        <authorList>
            <person name="Ward L.M."/>
            <person name="Bertran E."/>
            <person name="Johnston D.T."/>
        </authorList>
    </citation>
    <scope>NUCLEOTIDE SEQUENCE [LARGE SCALE GENOMIC DNA]</scope>
    <source>
        <strain evidence="6 7">DSM 100025</strain>
    </source>
</reference>
<dbReference type="EMBL" id="JAAGRR010000130">
    <property type="protein sequence ID" value="NDY43186.1"/>
    <property type="molecule type" value="Genomic_DNA"/>
</dbReference>
<dbReference type="CDD" id="cd16914">
    <property type="entry name" value="EcfT"/>
    <property type="match status" value="1"/>
</dbReference>
<dbReference type="GO" id="GO:0005886">
    <property type="term" value="C:plasma membrane"/>
    <property type="evidence" value="ECO:0007669"/>
    <property type="project" value="UniProtKB-ARBA"/>
</dbReference>
<keyword evidence="3 6" id="KW-0812">Transmembrane</keyword>
<name>A0A6N9TXJ1_DISTH</name>
<keyword evidence="4" id="KW-1133">Transmembrane helix</keyword>
<dbReference type="InterPro" id="IPR051611">
    <property type="entry name" value="ECF_transporter_component"/>
</dbReference>
<accession>A0A6N9TXJ1</accession>
<evidence type="ECO:0000313" key="7">
    <source>
        <dbReference type="Proteomes" id="UP000469346"/>
    </source>
</evidence>
<evidence type="ECO:0000256" key="4">
    <source>
        <dbReference type="ARBA" id="ARBA00022989"/>
    </source>
</evidence>
<evidence type="ECO:0000313" key="6">
    <source>
        <dbReference type="EMBL" id="NDY43186.1"/>
    </source>
</evidence>
<protein>
    <submittedName>
        <fullName evidence="6">Energy-coupling factor transporter transmembrane protein EcfT</fullName>
    </submittedName>
</protein>
<sequence length="156" mass="16983">SLASVMVRFVLTAGAALALAATTGISGICRGLAGLGVPRAVVTQLLLLYRYLFVLLEEGLRTLRAWRLRSFAPGPPPLRLFVPMAGRLLLRTLDRSGRLHMAMLARGFDGRVHAVRPLRFGPRDVAFLAGWTFFFAAARWVDLSAWLGRLATGGLP</sequence>
<keyword evidence="5" id="KW-0472">Membrane</keyword>
<comment type="subcellular location">
    <subcellularLocation>
        <location evidence="1">Membrane</location>
        <topology evidence="1">Multi-pass membrane protein</topology>
    </subcellularLocation>
</comment>
<feature type="non-terminal residue" evidence="6">
    <location>
        <position position="1"/>
    </location>
</feature>
<dbReference type="Proteomes" id="UP000469346">
    <property type="component" value="Unassembled WGS sequence"/>
</dbReference>
<dbReference type="RefSeq" id="WP_163299300.1">
    <property type="nucleotide sequence ID" value="NZ_JAAGRR010000130.1"/>
</dbReference>
<evidence type="ECO:0000256" key="5">
    <source>
        <dbReference type="ARBA" id="ARBA00023136"/>
    </source>
</evidence>
<dbReference type="PANTHER" id="PTHR34857:SF2">
    <property type="entry name" value="SLL0384 PROTEIN"/>
    <property type="match status" value="1"/>
</dbReference>
<gene>
    <name evidence="6" type="ORF">G3N55_10075</name>
</gene>
<dbReference type="Pfam" id="PF02361">
    <property type="entry name" value="CbiQ"/>
    <property type="match status" value="1"/>
</dbReference>